<gene>
    <name evidence="5" type="ORF">EV186_105243</name>
</gene>
<keyword evidence="4" id="KW-0143">Chaperone</keyword>
<dbReference type="RefSeq" id="WP_133852407.1">
    <property type="nucleotide sequence ID" value="NZ_SNXZ01000005.1"/>
</dbReference>
<proteinExistence type="inferred from homology"/>
<evidence type="ECO:0000256" key="3">
    <source>
        <dbReference type="ARBA" id="ARBA00022490"/>
    </source>
</evidence>
<dbReference type="Pfam" id="PF14011">
    <property type="entry name" value="ESX-1_EspG"/>
    <property type="match status" value="1"/>
</dbReference>
<comment type="subcellular location">
    <subcellularLocation>
        <location evidence="1">Cytoplasm</location>
    </subcellularLocation>
</comment>
<evidence type="ECO:0000256" key="4">
    <source>
        <dbReference type="ARBA" id="ARBA00023186"/>
    </source>
</evidence>
<evidence type="ECO:0000313" key="5">
    <source>
        <dbReference type="EMBL" id="TDP95011.1"/>
    </source>
</evidence>
<keyword evidence="3" id="KW-0963">Cytoplasm</keyword>
<sequence>MTDTAPRLIGLGLVELDLLCTHAGVAAPFPLQVPSFGRIEGERAVLLAAAGETLRARGLADEDGPLGVAADLVTALRDYRGAVDLVLVGRDSVIGAVALVHGSTAVLCVQTTAVDAEQPGTVEVRKVAHTALADELVAVVPEVAAAVSMPITLPPGVLAPADRRPPSQDDGVVEQHLRVMVRDRGGDPSVLDQLAKLLPTLSGRGQLGATRREENEVTRAGTELSWLDGPQGRVTVSRTDDGWVSVNPLRPADLRFALDRFAMTARSSR</sequence>
<comment type="similarity">
    <text evidence="2">Belongs to the EspG family.</text>
</comment>
<accession>A0A4R6S5S6</accession>
<dbReference type="Proteomes" id="UP000295444">
    <property type="component" value="Unassembled WGS sequence"/>
</dbReference>
<evidence type="ECO:0000256" key="2">
    <source>
        <dbReference type="ARBA" id="ARBA00006411"/>
    </source>
</evidence>
<evidence type="ECO:0000313" key="6">
    <source>
        <dbReference type="Proteomes" id="UP000295444"/>
    </source>
</evidence>
<comment type="caution">
    <text evidence="5">The sequence shown here is derived from an EMBL/GenBank/DDBJ whole genome shotgun (WGS) entry which is preliminary data.</text>
</comment>
<reference evidence="5 6" key="1">
    <citation type="submission" date="2019-03" db="EMBL/GenBank/DDBJ databases">
        <title>Genomic Encyclopedia of Type Strains, Phase IV (KMG-IV): sequencing the most valuable type-strain genomes for metagenomic binning, comparative biology and taxonomic classification.</title>
        <authorList>
            <person name="Goeker M."/>
        </authorList>
    </citation>
    <scope>NUCLEOTIDE SEQUENCE [LARGE SCALE GENOMIC DNA]</scope>
    <source>
        <strain evidence="5 6">DSM 45361</strain>
    </source>
</reference>
<evidence type="ECO:0000256" key="1">
    <source>
        <dbReference type="ARBA" id="ARBA00004496"/>
    </source>
</evidence>
<keyword evidence="6" id="KW-1185">Reference proteome</keyword>
<dbReference type="InterPro" id="IPR025734">
    <property type="entry name" value="EspG"/>
</dbReference>
<dbReference type="EMBL" id="SNXZ01000005">
    <property type="protein sequence ID" value="TDP95011.1"/>
    <property type="molecule type" value="Genomic_DNA"/>
</dbReference>
<dbReference type="AlphaFoldDB" id="A0A4R6S5S6"/>
<dbReference type="OrthoDB" id="3680115at2"/>
<organism evidence="5 6">
    <name type="scientific">Labedaea rhizosphaerae</name>
    <dbReference type="NCBI Taxonomy" id="598644"/>
    <lineage>
        <taxon>Bacteria</taxon>
        <taxon>Bacillati</taxon>
        <taxon>Actinomycetota</taxon>
        <taxon>Actinomycetes</taxon>
        <taxon>Pseudonocardiales</taxon>
        <taxon>Pseudonocardiaceae</taxon>
        <taxon>Labedaea</taxon>
    </lineage>
</organism>
<protein>
    <submittedName>
        <fullName evidence="5">ESAT-6 protein secretion system EspG family protein</fullName>
    </submittedName>
</protein>
<name>A0A4R6S5S6_LABRH</name>